<evidence type="ECO:0000256" key="5">
    <source>
        <dbReference type="ARBA" id="ARBA00022737"/>
    </source>
</evidence>
<keyword evidence="14" id="KW-1185">Reference proteome</keyword>
<feature type="domain" description="Proteasome activator complex subunit 4 C-terminal" evidence="10">
    <location>
        <begin position="1868"/>
        <end position="1954"/>
    </location>
</feature>
<evidence type="ECO:0000256" key="7">
    <source>
        <dbReference type="ARBA" id="ARBA00023204"/>
    </source>
</evidence>
<dbReference type="EMBL" id="CAJNOC010000511">
    <property type="protein sequence ID" value="CAF0770306.1"/>
    <property type="molecule type" value="Genomic_DNA"/>
</dbReference>
<feature type="domain" description="Proteasome activator Blm10 middle HEAT repeats region" evidence="11">
    <location>
        <begin position="375"/>
        <end position="894"/>
    </location>
</feature>
<evidence type="ECO:0000256" key="2">
    <source>
        <dbReference type="ARBA" id="ARBA00004496"/>
    </source>
</evidence>
<dbReference type="GO" id="GO:0006281">
    <property type="term" value="P:DNA repair"/>
    <property type="evidence" value="ECO:0007669"/>
    <property type="project" value="UniProtKB-KW"/>
</dbReference>
<evidence type="ECO:0000256" key="3">
    <source>
        <dbReference type="ARBA" id="ARBA00005739"/>
    </source>
</evidence>
<gene>
    <name evidence="13" type="ORF">OXX778_LOCUS4914</name>
</gene>
<reference evidence="13" key="1">
    <citation type="submission" date="2021-02" db="EMBL/GenBank/DDBJ databases">
        <authorList>
            <person name="Nowell W R."/>
        </authorList>
    </citation>
    <scope>NUCLEOTIDE SEQUENCE</scope>
    <source>
        <strain evidence="13">Ploen Becks lab</strain>
    </source>
</reference>
<accession>A0A813QQ80</accession>
<comment type="caution">
    <text evidence="13">The sequence shown here is derived from an EMBL/GenBank/DDBJ whole genome shotgun (WGS) entry which is preliminary data.</text>
</comment>
<keyword evidence="8" id="KW-0539">Nucleus</keyword>
<sequence length="1954" mass="228675">MSNTDLTTDKGTENNMQQECDEESCDSSIEMDQNDQMDTDQLDTTPCRNDPELRPLQKVDIFMQQLPYYEQTKKCAFDTFEIIRKNLADSIALNEFRPGFAHWSNQLIVYIHEYGLFFTKKDHLKLIELYLATMLNDKIDLPSIDYCLSVLTELLKKFDKITRDELQIEWRPLYNLFLHINKLNDYSAELPPSSIESNAFANFIRYARIYFNNESTKEMLEEWRTYMCPFDSAMNSVFEIYKLFLPTIMYEHELEYGYKLWLKEFLNLWTTFSTRNFWESHLVSLFARVASDNIGEIDWSPYIPYIFSNTLRGFGLPFGSKDSIAIGLSTTASAFNSTLSQIFVYGNDDVSTISTWIISMIGTGSNRDLCMEHIKKLFLALRSFYYPSNTGTWSANLFLFLKSLPENLIKRIKKEKSESKKWYHKPSAKNYAITDSDVENFVLALKEVCFMAIFSKSNQADARKAFQYLTFLRSDLIMEPFLDKVYQSFDSLIEPHRYTSILNCLVSVSRELATYNPRQRVQTQIHLITLLNSVLPGLDPNDSNKCYLTLSFLASVLNCIIVCDCSPAVNYRSDLTEHEKELCYETTKFEDFVHEFFKRVFYITDQLASDTSAESSASAAAASKSFTYSSRNKNNDDNYYQAHMIHTIKILIRQSSKDILKIIFNKIRNYINSNNFNARSGRILSATCGYLACTNNFGDFAFESFFNQVYENLSRFKEGKNYELFLKDERGDIEVEWNLQLLTELSRVNGVILVKHMSRMKQIISWYRAAVNKEITSYLCSLLRNIVVSLSTIYPLEQSSVDYNFVYDDESQFFKNYLPIRDWAKNGDIFNLGLKYHIPSVEELETCLDFVNENLTQSFSFLTRTINDMSLTSKEERNRELNFVNHLMYASSRLLKRAVKYSHLTEHINSQVQIGHLDDLNKGLGFEINYLNDSNHEYSKLSEHHKNLILNLREYCVNYLIDLAETLIKTNSNETLLMQFISRILSTASITYGFFVSDFEKLWKTHHTNKTSLQNKLLGKKNTLRSELITRVMLQYQYRTFYIHTRVNQLDLKIINILFRLSVDSVYATVRKDAQTQLFSLLSHYSYSNLILVPKLVDMLNKCNLTDENKLTHDQLKGCLYVLSGNNYQDSLMIKQNWYVLSQIWPVLLRCQNYDKPSIQSQLDKIYLRLDKDFDSFENRFKLNDKIVQLAFDLSPQTKLNFNNQKRLDVFNIKSLQDNHMISDLMTNLIQISRESTLNWKNQSTSYGSIMYLLYSCQNDPNLLTPECVDLFVDSLIHENIHVRKLAVDALCIIFKMIKYPREKIEYNTEDLIQNKSVKINTFSPGYRSDNCWHLYNENFLNDFKWSETKFLDKSYWGYYCWPTKIKINSNKRRHYESIVEQDFKFCHVYKTIWDKFTNENFFAKFLQLFKIEESKGNEKFDKKIFYLFKSLFRNFGSKDIIPNVYTHLRDLISDKETATQERSHKLAAEITSGLMRGSKYWSYDKLCELWSQMEKIFNLLMDNVSSDNLSLWKSCFSNSYEDQDPRRLTFYMNYFKNLALRILPKNSNFGSMDESSSATSFQQTSCLQFLIAFSQLEWRAPDFWSSLIDLLLNNMNHPYKTVREKVGYCLTLSHVTDVDYSVSIDNGFITSNKDEFQMKNMKKFIDYLELQLNKSIELFDSVSETQDDSQVKETKITDYKSPQHQSSINFLQTIFSWFSYYIYKSYQPINKEIIRLIPQLCSVDKIAAQELTIKTQLPMIRIAISMWIMDKQSSKEFLEQLSRIVKMKSWMSRLAAIQMIQNFGIFNLFLVDENSKLLIKHLILEALIDEQLEVRVSASLALTGLIHSNFIQVDDDLVSKLKSLSVIKARKKDKESGKMVTNVSNLIKRHGGTLGLCSIVNSCPYDVPSYLPDVVTYLCNFINDPVPIQGSVRKCLSEFRRTHHDNWSEHKLHFDESQLSILMDILISPSYYA</sequence>
<evidence type="ECO:0000256" key="1">
    <source>
        <dbReference type="ARBA" id="ARBA00004324"/>
    </source>
</evidence>
<proteinExistence type="inferred from homology"/>
<dbReference type="Pfam" id="PF11919">
    <property type="entry name" value="PSME4_C"/>
    <property type="match status" value="1"/>
</dbReference>
<dbReference type="PANTHER" id="PTHR32170">
    <property type="entry name" value="PROTEASOME ACTIVATOR COMPLEX SUBUNIT 4"/>
    <property type="match status" value="1"/>
</dbReference>
<dbReference type="GO" id="GO:0010499">
    <property type="term" value="P:proteasomal ubiquitin-independent protein catabolic process"/>
    <property type="evidence" value="ECO:0007669"/>
    <property type="project" value="TreeGrafter"/>
</dbReference>
<keyword evidence="4" id="KW-0963">Cytoplasm</keyword>
<dbReference type="InterPro" id="IPR032430">
    <property type="entry name" value="Blm10_mid"/>
</dbReference>
<evidence type="ECO:0000259" key="11">
    <source>
        <dbReference type="Pfam" id="PF16507"/>
    </source>
</evidence>
<evidence type="ECO:0000256" key="4">
    <source>
        <dbReference type="ARBA" id="ARBA00022490"/>
    </source>
</evidence>
<dbReference type="GO" id="GO:0016607">
    <property type="term" value="C:nuclear speck"/>
    <property type="evidence" value="ECO:0007669"/>
    <property type="project" value="UniProtKB-SubCell"/>
</dbReference>
<dbReference type="Pfam" id="PF23096">
    <property type="entry name" value="HEAT_PSME4"/>
    <property type="match status" value="1"/>
</dbReference>
<feature type="domain" description="Proteasome activator complex subunit 4-like HEAT repeat-like" evidence="12">
    <location>
        <begin position="1268"/>
        <end position="1542"/>
    </location>
</feature>
<dbReference type="GO" id="GO:0005829">
    <property type="term" value="C:cytosol"/>
    <property type="evidence" value="ECO:0007669"/>
    <property type="project" value="TreeGrafter"/>
</dbReference>
<dbReference type="InterPro" id="IPR016024">
    <property type="entry name" value="ARM-type_fold"/>
</dbReference>
<keyword evidence="6" id="KW-0227">DNA damage</keyword>
<dbReference type="Proteomes" id="UP000663879">
    <property type="component" value="Unassembled WGS sequence"/>
</dbReference>
<dbReference type="SUPFAM" id="SSF48371">
    <property type="entry name" value="ARM repeat"/>
    <property type="match status" value="1"/>
</dbReference>
<evidence type="ECO:0000256" key="8">
    <source>
        <dbReference type="ARBA" id="ARBA00023242"/>
    </source>
</evidence>
<evidence type="ECO:0000313" key="13">
    <source>
        <dbReference type="EMBL" id="CAF0770306.1"/>
    </source>
</evidence>
<dbReference type="PANTHER" id="PTHR32170:SF3">
    <property type="entry name" value="PROTEASOME ACTIVATOR COMPLEX SUBUNIT 4"/>
    <property type="match status" value="1"/>
</dbReference>
<dbReference type="GO" id="GO:0016504">
    <property type="term" value="F:peptidase activator activity"/>
    <property type="evidence" value="ECO:0007669"/>
    <property type="project" value="InterPro"/>
</dbReference>
<name>A0A813QQ80_9BILA</name>
<feature type="compositionally biased region" description="Acidic residues" evidence="9">
    <location>
        <begin position="32"/>
        <end position="41"/>
    </location>
</feature>
<keyword evidence="7" id="KW-0234">DNA repair</keyword>
<protein>
    <recommendedName>
        <fullName evidence="15">Proteasome activator complex subunit 4</fullName>
    </recommendedName>
</protein>
<dbReference type="Gene3D" id="1.25.10.10">
    <property type="entry name" value="Leucine-rich Repeat Variant"/>
    <property type="match status" value="1"/>
</dbReference>
<dbReference type="Pfam" id="PF16507">
    <property type="entry name" value="HEAT_PSME4_mid"/>
    <property type="match status" value="1"/>
</dbReference>
<organism evidence="13 14">
    <name type="scientific">Brachionus calyciflorus</name>
    <dbReference type="NCBI Taxonomy" id="104777"/>
    <lineage>
        <taxon>Eukaryota</taxon>
        <taxon>Metazoa</taxon>
        <taxon>Spiralia</taxon>
        <taxon>Gnathifera</taxon>
        <taxon>Rotifera</taxon>
        <taxon>Eurotatoria</taxon>
        <taxon>Monogononta</taxon>
        <taxon>Pseudotrocha</taxon>
        <taxon>Ploima</taxon>
        <taxon>Brachionidae</taxon>
        <taxon>Brachionus</taxon>
    </lineage>
</organism>
<dbReference type="InterPro" id="IPR055455">
    <property type="entry name" value="HEAT_PSME4"/>
</dbReference>
<comment type="subcellular location">
    <subcellularLocation>
        <location evidence="2">Cytoplasm</location>
    </subcellularLocation>
    <subcellularLocation>
        <location evidence="1">Nucleus speckle</location>
    </subcellularLocation>
</comment>
<evidence type="ECO:0000259" key="12">
    <source>
        <dbReference type="Pfam" id="PF23096"/>
    </source>
</evidence>
<feature type="region of interest" description="Disordered" evidence="9">
    <location>
        <begin position="1"/>
        <end position="47"/>
    </location>
</feature>
<evidence type="ECO:0008006" key="15">
    <source>
        <dbReference type="Google" id="ProtNLM"/>
    </source>
</evidence>
<dbReference type="InterPro" id="IPR021843">
    <property type="entry name" value="PSME4_C"/>
</dbReference>
<keyword evidence="5" id="KW-0677">Repeat</keyword>
<evidence type="ECO:0000256" key="9">
    <source>
        <dbReference type="SAM" id="MobiDB-lite"/>
    </source>
</evidence>
<dbReference type="OrthoDB" id="17907at2759"/>
<comment type="similarity">
    <text evidence="3">Belongs to the BLM10 family.</text>
</comment>
<evidence type="ECO:0000256" key="6">
    <source>
        <dbReference type="ARBA" id="ARBA00022763"/>
    </source>
</evidence>
<evidence type="ECO:0000313" key="14">
    <source>
        <dbReference type="Proteomes" id="UP000663879"/>
    </source>
</evidence>
<evidence type="ECO:0000259" key="10">
    <source>
        <dbReference type="Pfam" id="PF11919"/>
    </source>
</evidence>
<dbReference type="InterPro" id="IPR035309">
    <property type="entry name" value="PSME4"/>
</dbReference>
<dbReference type="InterPro" id="IPR011989">
    <property type="entry name" value="ARM-like"/>
</dbReference>
<dbReference type="GO" id="GO:0070628">
    <property type="term" value="F:proteasome binding"/>
    <property type="evidence" value="ECO:0007669"/>
    <property type="project" value="InterPro"/>
</dbReference>